<evidence type="ECO:0000256" key="8">
    <source>
        <dbReference type="ARBA" id="ARBA00047899"/>
    </source>
</evidence>
<keyword evidence="2 14" id="KW-0723">Serine/threonine-protein kinase</keyword>
<evidence type="ECO:0000256" key="1">
    <source>
        <dbReference type="ARBA" id="ARBA00012513"/>
    </source>
</evidence>
<name>A0ABD7MQV3_CORUL</name>
<dbReference type="SUPFAM" id="SSF56112">
    <property type="entry name" value="Protein kinase-like (PK-like)"/>
    <property type="match status" value="1"/>
</dbReference>
<evidence type="ECO:0000259" key="13">
    <source>
        <dbReference type="PROSITE" id="PS51178"/>
    </source>
</evidence>
<keyword evidence="7" id="KW-0067">ATP-binding</keyword>
<comment type="catalytic activity">
    <reaction evidence="8">
        <text>L-threonyl-[protein] + ATP = O-phospho-L-threonyl-[protein] + ADP + H(+)</text>
        <dbReference type="Rhea" id="RHEA:46608"/>
        <dbReference type="Rhea" id="RHEA-COMP:11060"/>
        <dbReference type="Rhea" id="RHEA-COMP:11605"/>
        <dbReference type="ChEBI" id="CHEBI:15378"/>
        <dbReference type="ChEBI" id="CHEBI:30013"/>
        <dbReference type="ChEBI" id="CHEBI:30616"/>
        <dbReference type="ChEBI" id="CHEBI:61977"/>
        <dbReference type="ChEBI" id="CHEBI:456216"/>
        <dbReference type="EC" id="2.7.11.1"/>
    </reaction>
</comment>
<dbReference type="Pfam" id="PF03793">
    <property type="entry name" value="PASTA"/>
    <property type="match status" value="5"/>
</dbReference>
<dbReference type="InterPro" id="IPR000719">
    <property type="entry name" value="Prot_kinase_dom"/>
</dbReference>
<dbReference type="Pfam" id="PF00069">
    <property type="entry name" value="Pkinase"/>
    <property type="match status" value="1"/>
</dbReference>
<dbReference type="PANTHER" id="PTHR43289">
    <property type="entry name" value="MITOGEN-ACTIVATED PROTEIN KINASE KINASE KINASE 20-RELATED"/>
    <property type="match status" value="1"/>
</dbReference>
<evidence type="ECO:0000256" key="5">
    <source>
        <dbReference type="ARBA" id="ARBA00022741"/>
    </source>
</evidence>
<feature type="domain" description="Protein kinase" evidence="12">
    <location>
        <begin position="14"/>
        <end position="281"/>
    </location>
</feature>
<dbReference type="CDD" id="cd06577">
    <property type="entry name" value="PASTA_pknB"/>
    <property type="match status" value="5"/>
</dbReference>
<reference evidence="14 15" key="1">
    <citation type="submission" date="2018-06" db="EMBL/GenBank/DDBJ databases">
        <authorList>
            <consortium name="Pathogen Informatics"/>
            <person name="Doyle S."/>
        </authorList>
    </citation>
    <scope>NUCLEOTIDE SEQUENCE [LARGE SCALE GENOMIC DNA]</scope>
    <source>
        <strain evidence="14 15">NCTC7908</strain>
    </source>
</reference>
<evidence type="ECO:0000256" key="10">
    <source>
        <dbReference type="SAM" id="MobiDB-lite"/>
    </source>
</evidence>
<feature type="domain" description="PASTA" evidence="13">
    <location>
        <begin position="698"/>
        <end position="758"/>
    </location>
</feature>
<evidence type="ECO:0000256" key="6">
    <source>
        <dbReference type="ARBA" id="ARBA00022777"/>
    </source>
</evidence>
<dbReference type="CDD" id="cd14014">
    <property type="entry name" value="STKc_PknB_like"/>
    <property type="match status" value="1"/>
</dbReference>
<dbReference type="SMART" id="SM00220">
    <property type="entry name" value="S_TKc"/>
    <property type="match status" value="1"/>
</dbReference>
<evidence type="ECO:0000256" key="7">
    <source>
        <dbReference type="ARBA" id="ARBA00022840"/>
    </source>
</evidence>
<feature type="domain" description="PASTA" evidence="13">
    <location>
        <begin position="498"/>
        <end position="564"/>
    </location>
</feature>
<dbReference type="PROSITE" id="PS50011">
    <property type="entry name" value="PROTEIN_KINASE_DOM"/>
    <property type="match status" value="1"/>
</dbReference>
<dbReference type="AlphaFoldDB" id="A0ABD7MQV3"/>
<dbReference type="InterPro" id="IPR008271">
    <property type="entry name" value="Ser/Thr_kinase_AS"/>
</dbReference>
<keyword evidence="6 14" id="KW-0418">Kinase</keyword>
<dbReference type="PROSITE" id="PS00108">
    <property type="entry name" value="PROTEIN_KINASE_ST"/>
    <property type="match status" value="1"/>
</dbReference>
<evidence type="ECO:0000256" key="4">
    <source>
        <dbReference type="ARBA" id="ARBA00022737"/>
    </source>
</evidence>
<feature type="region of interest" description="Disordered" evidence="10">
    <location>
        <begin position="727"/>
        <end position="750"/>
    </location>
</feature>
<dbReference type="Gene3D" id="3.30.200.20">
    <property type="entry name" value="Phosphorylase Kinase, domain 1"/>
    <property type="match status" value="1"/>
</dbReference>
<gene>
    <name evidence="14" type="primary">pknL</name>
    <name evidence="14" type="ORF">NCTC7908_00365</name>
</gene>
<dbReference type="Gene3D" id="1.10.510.10">
    <property type="entry name" value="Transferase(Phosphotransferase) domain 1"/>
    <property type="match status" value="1"/>
</dbReference>
<evidence type="ECO:0000259" key="12">
    <source>
        <dbReference type="PROSITE" id="PS50011"/>
    </source>
</evidence>
<keyword evidence="11" id="KW-1133">Transmembrane helix</keyword>
<dbReference type="RefSeq" id="WP_167376957.1">
    <property type="nucleotide sequence ID" value="NZ_CP068134.1"/>
</dbReference>
<dbReference type="PROSITE" id="PS51178">
    <property type="entry name" value="PASTA"/>
    <property type="match status" value="4"/>
</dbReference>
<evidence type="ECO:0000256" key="9">
    <source>
        <dbReference type="ARBA" id="ARBA00048679"/>
    </source>
</evidence>
<keyword evidence="5" id="KW-0547">Nucleotide-binding</keyword>
<keyword evidence="3 14" id="KW-0808">Transferase</keyword>
<sequence length="759" mass="80279">MAELIVGDVLENRYRIEAPIARGGMSTVYRCLDLRLERHVAAKVMDARYIDDPIFRQRFQREARSMAQLSHPCLVGVYDFSSDGDQVFLIMELITGGTLRELLAERGPMPPHAAAAVMHSVLTGLSVAHNAGMVHRDIKPDNVLINSDHQVKLADFGLVRAASASQATSANIIGTVSYLSPEQVSGDDIGPASDVYSAGILLYELLTGTTPFSGDTQIAHAYSRLDRTVPAPSDVIDGIPPLFDALVASATTLSPHDRFTDADEFLTALDDVAAELQLPAFKVPVPANAAAHRASENINGALSATDLLTTDIPRDATELIDDAPGHGLFPHSQYSTTHETSVFPATESATETQIFPHEGLIDATPPAPSIAPDPYAAAAPAAPETIPPGPVEEPPVERPITNRSKTSFIIWLVLVLVVTASVAIGGWWFGSGRYGEVPQVLGMSQIEATALAQDAGFSTTTSPVYSDDIPADLVAGAIPEVGHRAVKGNEITLLVSQGKPTVPSIPSSHDTAEVRALLEERSLSYSEAPPEYSDDVPEGKVVSLKPEPGTTVRVGSEVAVALSRGPAPVNVPHVAEMSEESAREQLEKLGLKVNITEEFNSEIRGGDAIGTLPEAGTTLPRGTTVTLRISTAVEIPDVRGKSKQEATSELAAAGIRVNSVTRSDAESGNSADEITSIMPPSGSLIDPARTSVDLVLAGEVNVPSVVGKKYSEAKKILEEAGFTVKGTGAKKPSSRVYWQSPTGGRETPGAEIRLRTIGS</sequence>
<evidence type="ECO:0000256" key="2">
    <source>
        <dbReference type="ARBA" id="ARBA00022527"/>
    </source>
</evidence>
<accession>A0ABD7MQV3</accession>
<dbReference type="Gene3D" id="3.30.10.20">
    <property type="match status" value="5"/>
</dbReference>
<feature type="transmembrane region" description="Helical" evidence="11">
    <location>
        <begin position="408"/>
        <end position="429"/>
    </location>
</feature>
<dbReference type="InterPro" id="IPR011009">
    <property type="entry name" value="Kinase-like_dom_sf"/>
</dbReference>
<dbReference type="InterPro" id="IPR005543">
    <property type="entry name" value="PASTA_dom"/>
</dbReference>
<feature type="domain" description="PASTA" evidence="13">
    <location>
        <begin position="431"/>
        <end position="497"/>
    </location>
</feature>
<evidence type="ECO:0000256" key="3">
    <source>
        <dbReference type="ARBA" id="ARBA00022679"/>
    </source>
</evidence>
<evidence type="ECO:0000313" key="15">
    <source>
        <dbReference type="Proteomes" id="UP000248741"/>
    </source>
</evidence>
<keyword evidence="11" id="KW-0472">Membrane</keyword>
<feature type="domain" description="PASTA" evidence="13">
    <location>
        <begin position="565"/>
        <end position="631"/>
    </location>
</feature>
<evidence type="ECO:0000313" key="14">
    <source>
        <dbReference type="EMBL" id="SQG50131.1"/>
    </source>
</evidence>
<protein>
    <recommendedName>
        <fullName evidence="1">non-specific serine/threonine protein kinase</fullName>
        <ecNumber evidence="1">2.7.11.1</ecNumber>
    </recommendedName>
</protein>
<keyword evidence="11" id="KW-0812">Transmembrane</keyword>
<dbReference type="PANTHER" id="PTHR43289:SF6">
    <property type="entry name" value="SERINE_THREONINE-PROTEIN KINASE NEKL-3"/>
    <property type="match status" value="1"/>
</dbReference>
<dbReference type="NCBIfam" id="NF033483">
    <property type="entry name" value="PknB_PASTA_kin"/>
    <property type="match status" value="1"/>
</dbReference>
<dbReference type="SMART" id="SM00740">
    <property type="entry name" value="PASTA"/>
    <property type="match status" value="5"/>
</dbReference>
<keyword evidence="4" id="KW-0677">Repeat</keyword>
<dbReference type="EC" id="2.7.11.1" evidence="1"/>
<organism evidence="14 15">
    <name type="scientific">Corynebacterium ulcerans</name>
    <dbReference type="NCBI Taxonomy" id="65058"/>
    <lineage>
        <taxon>Bacteria</taxon>
        <taxon>Bacillati</taxon>
        <taxon>Actinomycetota</taxon>
        <taxon>Actinomycetes</taxon>
        <taxon>Mycobacteriales</taxon>
        <taxon>Corynebacteriaceae</taxon>
        <taxon>Corynebacterium</taxon>
    </lineage>
</organism>
<dbReference type="GO" id="GO:0005524">
    <property type="term" value="F:ATP binding"/>
    <property type="evidence" value="ECO:0007669"/>
    <property type="project" value="UniProtKB-KW"/>
</dbReference>
<dbReference type="FunFam" id="1.10.510.10:FF:000021">
    <property type="entry name" value="Serine/threonine protein kinase"/>
    <property type="match status" value="1"/>
</dbReference>
<dbReference type="Proteomes" id="UP000248741">
    <property type="component" value="Chromosome 1"/>
</dbReference>
<comment type="catalytic activity">
    <reaction evidence="9">
        <text>L-seryl-[protein] + ATP = O-phospho-L-seryl-[protein] + ADP + H(+)</text>
        <dbReference type="Rhea" id="RHEA:17989"/>
        <dbReference type="Rhea" id="RHEA-COMP:9863"/>
        <dbReference type="Rhea" id="RHEA-COMP:11604"/>
        <dbReference type="ChEBI" id="CHEBI:15378"/>
        <dbReference type="ChEBI" id="CHEBI:29999"/>
        <dbReference type="ChEBI" id="CHEBI:30616"/>
        <dbReference type="ChEBI" id="CHEBI:83421"/>
        <dbReference type="ChEBI" id="CHEBI:456216"/>
        <dbReference type="EC" id="2.7.11.1"/>
    </reaction>
</comment>
<proteinExistence type="predicted"/>
<evidence type="ECO:0000256" key="11">
    <source>
        <dbReference type="SAM" id="Phobius"/>
    </source>
</evidence>
<dbReference type="EMBL" id="LS483400">
    <property type="protein sequence ID" value="SQG50131.1"/>
    <property type="molecule type" value="Genomic_DNA"/>
</dbReference>
<dbReference type="GO" id="GO:0004674">
    <property type="term" value="F:protein serine/threonine kinase activity"/>
    <property type="evidence" value="ECO:0007669"/>
    <property type="project" value="UniProtKB-KW"/>
</dbReference>